<evidence type="ECO:0000313" key="2">
    <source>
        <dbReference type="Proteomes" id="UP000032309"/>
    </source>
</evidence>
<gene>
    <name evidence="1" type="ORF">BROSI_A0427</name>
</gene>
<protein>
    <recommendedName>
        <fullName evidence="3">DUF5666 domain-containing protein</fullName>
    </recommendedName>
</protein>
<dbReference type="EMBL" id="BAFN01000001">
    <property type="protein sequence ID" value="GAN31923.1"/>
    <property type="molecule type" value="Genomic_DNA"/>
</dbReference>
<dbReference type="Proteomes" id="UP000032309">
    <property type="component" value="Unassembled WGS sequence"/>
</dbReference>
<evidence type="ECO:0000313" key="1">
    <source>
        <dbReference type="EMBL" id="GAN31923.1"/>
    </source>
</evidence>
<name>A0ABQ0JT82_9BACT</name>
<reference evidence="2" key="1">
    <citation type="journal article" date="2015" name="Genome Announc.">
        <title>Draft Genome Sequence of an Anaerobic Ammonium-Oxidizing Bacterium, "Candidatus Brocadia sinica".</title>
        <authorList>
            <person name="Oshiki M."/>
            <person name="Shinyako-Hata K."/>
            <person name="Satoh H."/>
            <person name="Okabe S."/>
        </authorList>
    </citation>
    <scope>NUCLEOTIDE SEQUENCE [LARGE SCALE GENOMIC DNA]</scope>
    <source>
        <strain evidence="2">JPN1</strain>
    </source>
</reference>
<organism evidence="1 2">
    <name type="scientific">Candidatus Brocadia sinica JPN1</name>
    <dbReference type="NCBI Taxonomy" id="1197129"/>
    <lineage>
        <taxon>Bacteria</taxon>
        <taxon>Pseudomonadati</taxon>
        <taxon>Planctomycetota</taxon>
        <taxon>Candidatus Brocadiia</taxon>
        <taxon>Candidatus Brocadiales</taxon>
        <taxon>Candidatus Brocadiaceae</taxon>
        <taxon>Candidatus Brocadia</taxon>
    </lineage>
</organism>
<proteinExistence type="predicted"/>
<keyword evidence="2" id="KW-1185">Reference proteome</keyword>
<evidence type="ECO:0008006" key="3">
    <source>
        <dbReference type="Google" id="ProtNLM"/>
    </source>
</evidence>
<comment type="caution">
    <text evidence="1">The sequence shown here is derived from an EMBL/GenBank/DDBJ whole genome shotgun (WGS) entry which is preliminary data.</text>
</comment>
<accession>A0ABQ0JT82</accession>
<sequence>MFTQMKKCFVSGAFIAGIFTTGAILPAAASAKDKIVGTVSSLDESTGAITIIDNLVQVDASTATIKVKGVDNAILSDIQEGDIIKITGSADDSGVIEAIRIKDPVKLNKKYDGKITGKTEKVNTSKDTFLIMGQPVDAGNLPGVIMGGRTISFDTMRSGVSVDVYVTAKDSQLVAKKMIIRSESCNFCH</sequence>